<dbReference type="RefSeq" id="WP_068209127.1">
    <property type="nucleotide sequence ID" value="NZ_LZIT01000136.1"/>
</dbReference>
<feature type="compositionally biased region" description="Pro residues" evidence="1">
    <location>
        <begin position="371"/>
        <end position="398"/>
    </location>
</feature>
<accession>A0ABD6P154</accession>
<name>A0ABD6P154_9MYCO</name>
<dbReference type="InterPro" id="IPR024516">
    <property type="entry name" value="Mce_C"/>
</dbReference>
<dbReference type="AlphaFoldDB" id="A0ABD6P154"/>
<evidence type="ECO:0000256" key="2">
    <source>
        <dbReference type="SAM" id="SignalP"/>
    </source>
</evidence>
<organism evidence="5 6">
    <name type="scientific">Mycobacterium alsense</name>
    <dbReference type="NCBI Taxonomy" id="324058"/>
    <lineage>
        <taxon>Bacteria</taxon>
        <taxon>Bacillati</taxon>
        <taxon>Actinomycetota</taxon>
        <taxon>Actinomycetes</taxon>
        <taxon>Mycobacteriales</taxon>
        <taxon>Mycobacteriaceae</taxon>
        <taxon>Mycobacterium</taxon>
    </lineage>
</organism>
<feature type="signal peptide" evidence="2">
    <location>
        <begin position="1"/>
        <end position="30"/>
    </location>
</feature>
<evidence type="ECO:0000256" key="1">
    <source>
        <dbReference type="SAM" id="MobiDB-lite"/>
    </source>
</evidence>
<dbReference type="Pfam" id="PF11887">
    <property type="entry name" value="Mce4_CUP1"/>
    <property type="match status" value="1"/>
</dbReference>
<dbReference type="PROSITE" id="PS51257">
    <property type="entry name" value="PROKAR_LIPOPROTEIN"/>
    <property type="match status" value="1"/>
</dbReference>
<dbReference type="PANTHER" id="PTHR33371:SF15">
    <property type="entry name" value="LIPOPROTEIN LPRN"/>
    <property type="match status" value="1"/>
</dbReference>
<reference evidence="5 6" key="1">
    <citation type="submission" date="2016-06" db="EMBL/GenBank/DDBJ databases">
        <authorList>
            <person name="Sutton G."/>
            <person name="Brinkac L."/>
            <person name="Sanka R."/>
            <person name="Adams M."/>
            <person name="Lau E."/>
            <person name="Sam S."/>
            <person name="Sreng N."/>
            <person name="Him V."/>
            <person name="Kerleguer A."/>
            <person name="Cheng S."/>
        </authorList>
    </citation>
    <scope>NUCLEOTIDE SEQUENCE [LARGE SCALE GENOMIC DNA]</scope>
    <source>
        <strain evidence="5 6">E2978</strain>
    </source>
</reference>
<dbReference type="EMBL" id="LZIT01000136">
    <property type="protein sequence ID" value="OBG38980.1"/>
    <property type="molecule type" value="Genomic_DNA"/>
</dbReference>
<evidence type="ECO:0000313" key="5">
    <source>
        <dbReference type="EMBL" id="OBG38980.1"/>
    </source>
</evidence>
<feature type="domain" description="Mce/MlaD" evidence="3">
    <location>
        <begin position="46"/>
        <end position="121"/>
    </location>
</feature>
<feature type="region of interest" description="Disordered" evidence="1">
    <location>
        <begin position="366"/>
        <end position="398"/>
    </location>
</feature>
<evidence type="ECO:0000259" key="4">
    <source>
        <dbReference type="Pfam" id="PF11887"/>
    </source>
</evidence>
<proteinExistence type="predicted"/>
<protein>
    <submittedName>
        <fullName evidence="5">Mammalian cell entry protein</fullName>
    </submittedName>
</protein>
<evidence type="ECO:0000259" key="3">
    <source>
        <dbReference type="Pfam" id="PF02470"/>
    </source>
</evidence>
<dbReference type="InterPro" id="IPR003399">
    <property type="entry name" value="Mce/MlaD"/>
</dbReference>
<dbReference type="Pfam" id="PF02470">
    <property type="entry name" value="MlaD"/>
    <property type="match status" value="1"/>
</dbReference>
<dbReference type="Proteomes" id="UP000092086">
    <property type="component" value="Unassembled WGS sequence"/>
</dbReference>
<feature type="domain" description="Mammalian cell entry C-terminal" evidence="4">
    <location>
        <begin position="130"/>
        <end position="262"/>
    </location>
</feature>
<keyword evidence="2" id="KW-0732">Signal</keyword>
<comment type="caution">
    <text evidence="5">The sequence shown here is derived from an EMBL/GenBank/DDBJ whole genome shotgun (WGS) entry which is preliminary data.</text>
</comment>
<dbReference type="InterPro" id="IPR052336">
    <property type="entry name" value="MlaD_Phospholipid_Transporter"/>
</dbReference>
<feature type="chain" id="PRO_5044878793" evidence="2">
    <location>
        <begin position="31"/>
        <end position="398"/>
    </location>
</feature>
<dbReference type="PANTHER" id="PTHR33371">
    <property type="entry name" value="INTERMEMBRANE PHOSPHOLIPID TRANSPORT SYSTEM BINDING PROTEIN MLAD-RELATED"/>
    <property type="match status" value="1"/>
</dbReference>
<sequence length="398" mass="40710">MSVPNRKPNRAALAVVAATATACLATSCSAGLDSLPLPAPTAGTDTYPLTATFANALNLPAKAKVRVSGADVGEVESMTAENYTAVVTMRIDSAVRIPVGTTAELRSATPLGDVFVSLKPPAVGAPGGAVLRAGDRIPLQSTKSAATIEEVLSTSSLLVNGGAVRNLTKIVNGLGAALGGKGEKLGNLLDESNRLLGNLSARSVAIKRALTQTGDLAGTLANQQRAIDDAIAAAGPAMGTVAANTNHIIDLIVQVNRITLQLVKFPSVRGIESRSMMADLNRLSAELNDAANNPGASLPALNSMLGPMLKLTNATSAHVDIDLQDVAIGAFADLHHPADPGSRGPNRTDFRNFVGSLTYELIKLRDKFLGPPQPPPGTPPPPDAPPAFAPGPPEGGPP</sequence>
<gene>
    <name evidence="5" type="ORF">A5672_15530</name>
</gene>
<evidence type="ECO:0000313" key="6">
    <source>
        <dbReference type="Proteomes" id="UP000092086"/>
    </source>
</evidence>